<dbReference type="AlphaFoldDB" id="A0A163XLT1"/>
<sequence>MPVTKLDLTGLKCPLPALMTRKAMKALSVGDRLEVHCTDPLAVVDIPALIQQSGDQIEASERSGDVIVFFIEKRNAAIANRD</sequence>
<organism evidence="3 4">
    <name type="scientific">Tardiphaga robiniae</name>
    <dbReference type="NCBI Taxonomy" id="943830"/>
    <lineage>
        <taxon>Bacteria</taxon>
        <taxon>Pseudomonadati</taxon>
        <taxon>Pseudomonadota</taxon>
        <taxon>Alphaproteobacteria</taxon>
        <taxon>Hyphomicrobiales</taxon>
        <taxon>Nitrobacteraceae</taxon>
        <taxon>Tardiphaga</taxon>
    </lineage>
</organism>
<dbReference type="PANTHER" id="PTHR33279">
    <property type="entry name" value="SULFUR CARRIER PROTEIN YEDF-RELATED"/>
    <property type="match status" value="1"/>
</dbReference>
<evidence type="ECO:0000256" key="1">
    <source>
        <dbReference type="ARBA" id="ARBA00008984"/>
    </source>
</evidence>
<feature type="domain" description="UPF0033" evidence="2">
    <location>
        <begin position="6"/>
        <end position="30"/>
    </location>
</feature>
<dbReference type="InterPro" id="IPR001455">
    <property type="entry name" value="TusA-like"/>
</dbReference>
<evidence type="ECO:0000259" key="2">
    <source>
        <dbReference type="PROSITE" id="PS01148"/>
    </source>
</evidence>
<dbReference type="EMBL" id="LVYV01000053">
    <property type="protein sequence ID" value="KZD21079.1"/>
    <property type="molecule type" value="Genomic_DNA"/>
</dbReference>
<dbReference type="OrthoDB" id="9797551at2"/>
<dbReference type="Pfam" id="PF01206">
    <property type="entry name" value="TusA"/>
    <property type="match status" value="1"/>
</dbReference>
<protein>
    <submittedName>
        <fullName evidence="3">Response regulator SirA</fullName>
    </submittedName>
</protein>
<dbReference type="Proteomes" id="UP000076574">
    <property type="component" value="Unassembled WGS sequence"/>
</dbReference>
<evidence type="ECO:0000313" key="4">
    <source>
        <dbReference type="Proteomes" id="UP000076574"/>
    </source>
</evidence>
<gene>
    <name evidence="3" type="ORF">A4A58_14910</name>
</gene>
<comment type="similarity">
    <text evidence="1">Belongs to the sulfur carrier protein TusA family.</text>
</comment>
<dbReference type="PROSITE" id="PS01148">
    <property type="entry name" value="UPF0033"/>
    <property type="match status" value="1"/>
</dbReference>
<evidence type="ECO:0000313" key="3">
    <source>
        <dbReference type="EMBL" id="KZD21079.1"/>
    </source>
</evidence>
<keyword evidence="4" id="KW-1185">Reference proteome</keyword>
<dbReference type="Gene3D" id="3.30.110.40">
    <property type="entry name" value="TusA-like domain"/>
    <property type="match status" value="1"/>
</dbReference>
<dbReference type="SUPFAM" id="SSF64307">
    <property type="entry name" value="SirA-like"/>
    <property type="match status" value="1"/>
</dbReference>
<dbReference type="RefSeq" id="WP_068737020.1">
    <property type="nucleotide sequence ID" value="NZ_LVYV01000053.1"/>
</dbReference>
<dbReference type="STRING" id="943830.A4A58_14910"/>
<dbReference type="CDD" id="cd00291">
    <property type="entry name" value="SirA_YedF_YeeD"/>
    <property type="match status" value="1"/>
</dbReference>
<dbReference type="PANTHER" id="PTHR33279:SF6">
    <property type="entry name" value="SULFUR CARRIER PROTEIN YEDF-RELATED"/>
    <property type="match status" value="1"/>
</dbReference>
<proteinExistence type="inferred from homology"/>
<comment type="caution">
    <text evidence="3">The sequence shown here is derived from an EMBL/GenBank/DDBJ whole genome shotgun (WGS) entry which is preliminary data.</text>
</comment>
<name>A0A163XLT1_9BRAD</name>
<accession>A0A163XLT1</accession>
<reference evidence="3 4" key="1">
    <citation type="submission" date="2016-03" db="EMBL/GenBank/DDBJ databases">
        <title>Microsymbionts genomes from the relict species Vavilovia formosa (Stev.) Fed.</title>
        <authorList>
            <person name="Kopat V."/>
            <person name="Chirak E."/>
            <person name="Kimeklis A."/>
            <person name="Andronov E."/>
        </authorList>
    </citation>
    <scope>NUCLEOTIDE SEQUENCE [LARGE SCALE GENOMIC DNA]</scope>
    <source>
        <strain evidence="3 4">Vaf07</strain>
    </source>
</reference>
<dbReference type="InterPro" id="IPR036868">
    <property type="entry name" value="TusA-like_sf"/>
</dbReference>